<evidence type="ECO:0000313" key="3">
    <source>
        <dbReference type="EMBL" id="MBB3153498.1"/>
    </source>
</evidence>
<feature type="compositionally biased region" description="Low complexity" evidence="1">
    <location>
        <begin position="39"/>
        <end position="66"/>
    </location>
</feature>
<protein>
    <recommendedName>
        <fullName evidence="2">Transcobalamin-like C-terminal domain-containing protein</fullName>
    </recommendedName>
</protein>
<evidence type="ECO:0000259" key="2">
    <source>
        <dbReference type="Pfam" id="PF14478"/>
    </source>
</evidence>
<dbReference type="InterPro" id="IPR027954">
    <property type="entry name" value="Transcobalamin-like_C"/>
</dbReference>
<name>A0A7W5C992_9BACL</name>
<evidence type="ECO:0000256" key="1">
    <source>
        <dbReference type="SAM" id="MobiDB-lite"/>
    </source>
</evidence>
<dbReference type="EMBL" id="JACHXW010000010">
    <property type="protein sequence ID" value="MBB3153498.1"/>
    <property type="molecule type" value="Genomic_DNA"/>
</dbReference>
<sequence length="314" mass="34003">MSRNKWLAALVIAGVLAIAFFWGGNYPKKDMLPAPSETLEAAATQSAQPAEAEQSSAPSSSTPLPSGKAEPEESVMPAASPADDMTTQEQTETKPEQTKAVGGGEAAATEAPTKAPIIVPTKAPAVAPTKAPVKATSEPAQAKPGTGKDKYQTDPVPKGKPKPVEWQDATIDKSEKLTVTLSVRADTILSNMDLFNEDKLEVLPKDGIIYKTQKVTFYEGESVFDVLLREMKKSKIHMEFEMTPVYNSNYIEGIHNIYEFDCGELSGWMYKVNGWFPNYGSSRYMLKDGDVIDWVYTCDLGRDVGGDNAAGAKP</sequence>
<dbReference type="Pfam" id="PF14478">
    <property type="entry name" value="DUF4430"/>
    <property type="match status" value="1"/>
</dbReference>
<evidence type="ECO:0000313" key="4">
    <source>
        <dbReference type="Proteomes" id="UP000518605"/>
    </source>
</evidence>
<reference evidence="3 4" key="1">
    <citation type="submission" date="2020-08" db="EMBL/GenBank/DDBJ databases">
        <title>Genomic Encyclopedia of Type Strains, Phase III (KMG-III): the genomes of soil and plant-associated and newly described type strains.</title>
        <authorList>
            <person name="Whitman W."/>
        </authorList>
    </citation>
    <scope>NUCLEOTIDE SEQUENCE [LARGE SCALE GENOMIC DNA]</scope>
    <source>
        <strain evidence="3 4">CECT 8234</strain>
    </source>
</reference>
<comment type="caution">
    <text evidence="3">The sequence shown here is derived from an EMBL/GenBank/DDBJ whole genome shotgun (WGS) entry which is preliminary data.</text>
</comment>
<dbReference type="RefSeq" id="WP_183565177.1">
    <property type="nucleotide sequence ID" value="NZ_CBCSLB010000007.1"/>
</dbReference>
<organism evidence="3 4">
    <name type="scientific">Paenibacillus endophyticus</name>
    <dbReference type="NCBI Taxonomy" id="1294268"/>
    <lineage>
        <taxon>Bacteria</taxon>
        <taxon>Bacillati</taxon>
        <taxon>Bacillota</taxon>
        <taxon>Bacilli</taxon>
        <taxon>Bacillales</taxon>
        <taxon>Paenibacillaceae</taxon>
        <taxon>Paenibacillus</taxon>
    </lineage>
</organism>
<feature type="compositionally biased region" description="Low complexity" evidence="1">
    <location>
        <begin position="106"/>
        <end position="136"/>
    </location>
</feature>
<feature type="domain" description="Transcobalamin-like C-terminal" evidence="2">
    <location>
        <begin position="220"/>
        <end position="297"/>
    </location>
</feature>
<keyword evidence="4" id="KW-1185">Reference proteome</keyword>
<feature type="region of interest" description="Disordered" evidence="1">
    <location>
        <begin position="39"/>
        <end position="164"/>
    </location>
</feature>
<dbReference type="Proteomes" id="UP000518605">
    <property type="component" value="Unassembled WGS sequence"/>
</dbReference>
<dbReference type="Gene3D" id="2.170.130.30">
    <property type="match status" value="1"/>
</dbReference>
<dbReference type="AlphaFoldDB" id="A0A7W5C992"/>
<accession>A0A7W5C992</accession>
<gene>
    <name evidence="3" type="ORF">FHS16_003560</name>
</gene>
<proteinExistence type="predicted"/>